<evidence type="ECO:0000256" key="6">
    <source>
        <dbReference type="ARBA" id="ARBA00022958"/>
    </source>
</evidence>
<dbReference type="AlphaFoldDB" id="A4SWK4"/>
<proteinExistence type="predicted"/>
<dbReference type="InterPro" id="IPR016449">
    <property type="entry name" value="K_chnl_inward-rec_Kir"/>
</dbReference>
<feature type="transmembrane region" description="Helical" evidence="11">
    <location>
        <begin position="110"/>
        <end position="131"/>
    </location>
</feature>
<dbReference type="InterPro" id="IPR041647">
    <property type="entry name" value="IRK_C"/>
</dbReference>
<sequence>MSNFPFGSRPTRINVEDYRATLTRSSLARPENDFYHWLLGTSWSKFLLLVIVVYLGTNLLFAIAYLACGPGAITNTQPGALIDVFYFSVQTMATIGYGQMTPVGHWPNSIVTFEAFFGIVYSALTTGLAFARFTRPTAGVHFSKVAVVGNHNGMKTFKFRVANGRSSHIVEAQLRLWMIAESITSEGERYRRSVELPLHRSESPVFSLTWTAMHTLDESSLLTECLSEGAKNPHWHLLVTFTGYHESLANQVYARHVYLPKDIEQNATFVDIVTVSPDGGRVIDLANFEKWVPSSSDKSVGEYL</sequence>
<keyword evidence="3" id="KW-0633">Potassium transport</keyword>
<evidence type="ECO:0000256" key="5">
    <source>
        <dbReference type="ARBA" id="ARBA00022882"/>
    </source>
</evidence>
<organism evidence="14 15">
    <name type="scientific">Polynucleobacter asymbioticus (strain DSM 18221 / CIP 109841 / QLW-P1DMWA-1)</name>
    <name type="common">Polynucleobacter necessarius subsp. asymbioticus</name>
    <dbReference type="NCBI Taxonomy" id="312153"/>
    <lineage>
        <taxon>Bacteria</taxon>
        <taxon>Pseudomonadati</taxon>
        <taxon>Pseudomonadota</taxon>
        <taxon>Betaproteobacteria</taxon>
        <taxon>Burkholderiales</taxon>
        <taxon>Burkholderiaceae</taxon>
        <taxon>Polynucleobacter</taxon>
    </lineage>
</organism>
<dbReference type="InterPro" id="IPR014756">
    <property type="entry name" value="Ig_E-set"/>
</dbReference>
<protein>
    <submittedName>
        <fullName evidence="14">K+ channel, inward rectifier, conserved region 2 domain protein</fullName>
    </submittedName>
</protein>
<evidence type="ECO:0000313" key="14">
    <source>
        <dbReference type="EMBL" id="ABP33868.1"/>
    </source>
</evidence>
<keyword evidence="10 14" id="KW-0407">Ion channel</keyword>
<dbReference type="InterPro" id="IPR013099">
    <property type="entry name" value="K_chnl_dom"/>
</dbReference>
<dbReference type="SUPFAM" id="SSF81324">
    <property type="entry name" value="Voltage-gated potassium channels"/>
    <property type="match status" value="1"/>
</dbReference>
<dbReference type="GO" id="GO:0005242">
    <property type="term" value="F:inward rectifier potassium channel activity"/>
    <property type="evidence" value="ECO:0007669"/>
    <property type="project" value="InterPro"/>
</dbReference>
<dbReference type="eggNOG" id="COG4292">
    <property type="taxonomic scope" value="Bacteria"/>
</dbReference>
<keyword evidence="8" id="KW-0406">Ion transport</keyword>
<evidence type="ECO:0000256" key="9">
    <source>
        <dbReference type="ARBA" id="ARBA00023136"/>
    </source>
</evidence>
<dbReference type="Pfam" id="PF17655">
    <property type="entry name" value="IRK_C"/>
    <property type="match status" value="1"/>
</dbReference>
<evidence type="ECO:0000256" key="1">
    <source>
        <dbReference type="ARBA" id="ARBA00004141"/>
    </source>
</evidence>
<reference evidence="14 15" key="1">
    <citation type="journal article" date="2012" name="Stand. Genomic Sci.">
        <title>Complete genome sequence of Polynucleobacter necessarius subsp. asymbioticus type strain (QLW-P1DMWA-1(T)).</title>
        <authorList>
            <person name="Meincke L."/>
            <person name="Copeland A."/>
            <person name="Lapidus A."/>
            <person name="Lucas S."/>
            <person name="Berry K.W."/>
            <person name="Del Rio T.G."/>
            <person name="Hammon N."/>
            <person name="Dalin E."/>
            <person name="Tice H."/>
            <person name="Pitluck S."/>
            <person name="Richardson P."/>
            <person name="Bruce D."/>
            <person name="Goodwin L."/>
            <person name="Han C."/>
            <person name="Tapia R."/>
            <person name="Detter J.C."/>
            <person name="Schmutz J."/>
            <person name="Brettin T."/>
            <person name="Larimer F."/>
            <person name="Land M."/>
            <person name="Hauser L."/>
            <person name="Kyrpides N.C."/>
            <person name="Ivanova N."/>
            <person name="Goker M."/>
            <person name="Woyke T."/>
            <person name="Wu Q.L."/>
            <person name="Pockl M."/>
            <person name="Hahn M.W."/>
            <person name="Klenk H.P."/>
        </authorList>
    </citation>
    <scope>NUCLEOTIDE SEQUENCE [LARGE SCALE GENOMIC DNA]</scope>
    <source>
        <strain evidence="15">DSM 18221 / CIP 109841 / QLW-P1DMWA-1</strain>
    </source>
</reference>
<accession>A4SWK4</accession>
<dbReference type="EMBL" id="CP000655">
    <property type="protein sequence ID" value="ABP33868.1"/>
    <property type="molecule type" value="Genomic_DNA"/>
</dbReference>
<dbReference type="Gene3D" id="1.10.287.70">
    <property type="match status" value="1"/>
</dbReference>
<evidence type="ECO:0000256" key="3">
    <source>
        <dbReference type="ARBA" id="ARBA00022538"/>
    </source>
</evidence>
<dbReference type="GO" id="GO:0034702">
    <property type="term" value="C:monoatomic ion channel complex"/>
    <property type="evidence" value="ECO:0007669"/>
    <property type="project" value="UniProtKB-KW"/>
</dbReference>
<keyword evidence="5" id="KW-0851">Voltage-gated channel</keyword>
<evidence type="ECO:0000256" key="2">
    <source>
        <dbReference type="ARBA" id="ARBA00022448"/>
    </source>
</evidence>
<gene>
    <name evidence="14" type="ordered locus">Pnuc_0650</name>
</gene>
<keyword evidence="9 11" id="KW-0472">Membrane</keyword>
<dbReference type="SUPFAM" id="SSF81296">
    <property type="entry name" value="E set domains"/>
    <property type="match status" value="1"/>
</dbReference>
<dbReference type="Proteomes" id="UP000000231">
    <property type="component" value="Chromosome"/>
</dbReference>
<feature type="domain" description="Potassium channel" evidence="12">
    <location>
        <begin position="60"/>
        <end position="133"/>
    </location>
</feature>
<dbReference type="GeneID" id="31481007"/>
<evidence type="ECO:0000256" key="8">
    <source>
        <dbReference type="ARBA" id="ARBA00023065"/>
    </source>
</evidence>
<evidence type="ECO:0000256" key="4">
    <source>
        <dbReference type="ARBA" id="ARBA00022692"/>
    </source>
</evidence>
<comment type="subcellular location">
    <subcellularLocation>
        <location evidence="1">Membrane</location>
        <topology evidence="1">Multi-pass membrane protein</topology>
    </subcellularLocation>
</comment>
<evidence type="ECO:0000259" key="12">
    <source>
        <dbReference type="Pfam" id="PF07885"/>
    </source>
</evidence>
<keyword evidence="2" id="KW-0813">Transport</keyword>
<dbReference type="GO" id="GO:0005886">
    <property type="term" value="C:plasma membrane"/>
    <property type="evidence" value="ECO:0007669"/>
    <property type="project" value="TreeGrafter"/>
</dbReference>
<keyword evidence="6" id="KW-0630">Potassium</keyword>
<name>A4SWK4_POLAQ</name>
<dbReference type="Gene3D" id="2.60.40.1400">
    <property type="entry name" value="G protein-activated inward rectifier potassium channel 1"/>
    <property type="match status" value="1"/>
</dbReference>
<evidence type="ECO:0000313" key="15">
    <source>
        <dbReference type="Proteomes" id="UP000000231"/>
    </source>
</evidence>
<feature type="domain" description="Inward rectifier potassium channel C-terminal" evidence="13">
    <location>
        <begin position="140"/>
        <end position="292"/>
    </location>
</feature>
<dbReference type="RefSeq" id="WP_011902493.1">
    <property type="nucleotide sequence ID" value="NC_009379.1"/>
</dbReference>
<evidence type="ECO:0000256" key="10">
    <source>
        <dbReference type="ARBA" id="ARBA00023303"/>
    </source>
</evidence>
<dbReference type="Pfam" id="PF07885">
    <property type="entry name" value="Ion_trans_2"/>
    <property type="match status" value="1"/>
</dbReference>
<dbReference type="GO" id="GO:0034765">
    <property type="term" value="P:regulation of monoatomic ion transmembrane transport"/>
    <property type="evidence" value="ECO:0007669"/>
    <property type="project" value="TreeGrafter"/>
</dbReference>
<keyword evidence="15" id="KW-1185">Reference proteome</keyword>
<dbReference type="PANTHER" id="PTHR11767:SF102">
    <property type="entry name" value="INWARDLY RECTIFYING POTASSIUM CHANNEL 1, ISOFORM F"/>
    <property type="match status" value="1"/>
</dbReference>
<dbReference type="PANTHER" id="PTHR11767">
    <property type="entry name" value="INWARD RECTIFIER POTASSIUM CHANNEL"/>
    <property type="match status" value="1"/>
</dbReference>
<evidence type="ECO:0000256" key="7">
    <source>
        <dbReference type="ARBA" id="ARBA00022989"/>
    </source>
</evidence>
<dbReference type="InterPro" id="IPR013518">
    <property type="entry name" value="K_chnl_inward-rec_Kir_cyto"/>
</dbReference>
<feature type="transmembrane region" description="Helical" evidence="11">
    <location>
        <begin position="46"/>
        <end position="68"/>
    </location>
</feature>
<feature type="transmembrane region" description="Helical" evidence="11">
    <location>
        <begin position="80"/>
        <end position="98"/>
    </location>
</feature>
<evidence type="ECO:0000259" key="13">
    <source>
        <dbReference type="Pfam" id="PF17655"/>
    </source>
</evidence>
<dbReference type="HOGENOM" id="CLU_022738_2_0_4"/>
<dbReference type="GO" id="GO:1990573">
    <property type="term" value="P:potassium ion import across plasma membrane"/>
    <property type="evidence" value="ECO:0007669"/>
    <property type="project" value="TreeGrafter"/>
</dbReference>
<keyword evidence="7 11" id="KW-1133">Transmembrane helix</keyword>
<evidence type="ECO:0000256" key="11">
    <source>
        <dbReference type="SAM" id="Phobius"/>
    </source>
</evidence>
<dbReference type="KEGG" id="pnu:Pnuc_0650"/>
<keyword evidence="4 11" id="KW-0812">Transmembrane</keyword>